<comment type="caution">
    <text evidence="1">The sequence shown here is derived from an EMBL/GenBank/DDBJ whole genome shotgun (WGS) entry which is preliminary data.</text>
</comment>
<dbReference type="EMBL" id="VTPC01091030">
    <property type="protein sequence ID" value="KAF2880084.1"/>
    <property type="molecule type" value="Genomic_DNA"/>
</dbReference>
<proteinExistence type="predicted"/>
<dbReference type="PANTHER" id="PTHR45749:SF21">
    <property type="entry name" value="DUF4371 DOMAIN-CONTAINING PROTEIN"/>
    <property type="match status" value="1"/>
</dbReference>
<protein>
    <recommendedName>
        <fullName evidence="3">DUF4371 domain-containing protein</fullName>
    </recommendedName>
</protein>
<gene>
    <name evidence="1" type="ORF">ILUMI_26096</name>
</gene>
<keyword evidence="2" id="KW-1185">Reference proteome</keyword>
<accession>A0A8K0C6A9</accession>
<evidence type="ECO:0000313" key="2">
    <source>
        <dbReference type="Proteomes" id="UP000801492"/>
    </source>
</evidence>
<organism evidence="1 2">
    <name type="scientific">Ignelater luminosus</name>
    <name type="common">Cucubano</name>
    <name type="synonym">Pyrophorus luminosus</name>
    <dbReference type="NCBI Taxonomy" id="2038154"/>
    <lineage>
        <taxon>Eukaryota</taxon>
        <taxon>Metazoa</taxon>
        <taxon>Ecdysozoa</taxon>
        <taxon>Arthropoda</taxon>
        <taxon>Hexapoda</taxon>
        <taxon>Insecta</taxon>
        <taxon>Pterygota</taxon>
        <taxon>Neoptera</taxon>
        <taxon>Endopterygota</taxon>
        <taxon>Coleoptera</taxon>
        <taxon>Polyphaga</taxon>
        <taxon>Elateriformia</taxon>
        <taxon>Elateroidea</taxon>
        <taxon>Elateridae</taxon>
        <taxon>Agrypninae</taxon>
        <taxon>Pyrophorini</taxon>
        <taxon>Ignelater</taxon>
    </lineage>
</organism>
<evidence type="ECO:0000313" key="1">
    <source>
        <dbReference type="EMBL" id="KAF2880084.1"/>
    </source>
</evidence>
<reference evidence="1" key="1">
    <citation type="submission" date="2019-08" db="EMBL/GenBank/DDBJ databases">
        <title>The genome of the North American firefly Photinus pyralis.</title>
        <authorList>
            <consortium name="Photinus pyralis genome working group"/>
            <person name="Fallon T.R."/>
            <person name="Sander Lower S.E."/>
            <person name="Weng J.-K."/>
        </authorList>
    </citation>
    <scope>NUCLEOTIDE SEQUENCE</scope>
    <source>
        <strain evidence="1">TRF0915ILg1</strain>
        <tissue evidence="1">Whole body</tissue>
    </source>
</reference>
<dbReference type="Proteomes" id="UP000801492">
    <property type="component" value="Unassembled WGS sequence"/>
</dbReference>
<evidence type="ECO:0008006" key="3">
    <source>
        <dbReference type="Google" id="ProtNLM"/>
    </source>
</evidence>
<dbReference type="OrthoDB" id="6779078at2759"/>
<dbReference type="PANTHER" id="PTHR45749">
    <property type="match status" value="1"/>
</dbReference>
<sequence>MSALTTTGFNNWLNVHNRLAEQEKSKGHLTAMLNYSELQKRLSVKETIDKVQQRLFNQKEMQLRQVFERFVSVVQFLAERNLAFRRSVKKLGNPHNGNIFGESPIKKLMNITLIITQIISAKYFAVILDCTPDSHQEQMSLTLSKELQSETIDISVAVSTFEKLLCWLTKYRDSGFEQVLIGAKEFAEELEKTSDFKVNDCKDKKAV</sequence>
<name>A0A8K0C6A9_IGNLU</name>
<dbReference type="AlphaFoldDB" id="A0A8K0C6A9"/>